<feature type="chain" id="PRO_5016394641" description="DUF3857 domain-containing protein" evidence="2">
    <location>
        <begin position="41"/>
        <end position="873"/>
    </location>
</feature>
<protein>
    <recommendedName>
        <fullName evidence="3">DUF3857 domain-containing protein</fullName>
    </recommendedName>
</protein>
<proteinExistence type="predicted"/>
<keyword evidence="1" id="KW-0812">Transmembrane</keyword>
<keyword evidence="1" id="KW-1133">Transmembrane helix</keyword>
<dbReference type="Gene3D" id="3.10.620.30">
    <property type="match status" value="1"/>
</dbReference>
<dbReference type="SUPFAM" id="SSF54001">
    <property type="entry name" value="Cysteine proteinases"/>
    <property type="match status" value="1"/>
</dbReference>
<dbReference type="Proteomes" id="UP000249842">
    <property type="component" value="Unassembled WGS sequence"/>
</dbReference>
<evidence type="ECO:0000256" key="2">
    <source>
        <dbReference type="SAM" id="SignalP"/>
    </source>
</evidence>
<reference evidence="5" key="1">
    <citation type="submission" date="2018-05" db="EMBL/GenBank/DDBJ databases">
        <authorList>
            <person name="Li X."/>
        </authorList>
    </citation>
    <scope>NUCLEOTIDE SEQUENCE [LARGE SCALE GENOMIC DNA]</scope>
    <source>
        <strain evidence="5">HKS-05</strain>
    </source>
</reference>
<keyword evidence="5" id="KW-1185">Reference proteome</keyword>
<dbReference type="Pfam" id="PF12969">
    <property type="entry name" value="DUF3857"/>
    <property type="match status" value="1"/>
</dbReference>
<comment type="caution">
    <text evidence="4">The sequence shown here is derived from an EMBL/GenBank/DDBJ whole genome shotgun (WGS) entry which is preliminary data.</text>
</comment>
<feature type="domain" description="DUF3857" evidence="3">
    <location>
        <begin position="89"/>
        <end position="253"/>
    </location>
</feature>
<evidence type="ECO:0000259" key="3">
    <source>
        <dbReference type="Pfam" id="PF12969"/>
    </source>
</evidence>
<feature type="transmembrane region" description="Helical" evidence="1">
    <location>
        <begin position="674"/>
        <end position="695"/>
    </location>
</feature>
<feature type="transmembrane region" description="Helical" evidence="1">
    <location>
        <begin position="849"/>
        <end position="872"/>
    </location>
</feature>
<dbReference type="AlphaFoldDB" id="A0A328B2E2"/>
<evidence type="ECO:0000313" key="5">
    <source>
        <dbReference type="Proteomes" id="UP000249842"/>
    </source>
</evidence>
<accession>A0A328B2E2</accession>
<evidence type="ECO:0000256" key="1">
    <source>
        <dbReference type="SAM" id="Phobius"/>
    </source>
</evidence>
<feature type="signal peptide" evidence="2">
    <location>
        <begin position="1"/>
        <end position="40"/>
    </location>
</feature>
<dbReference type="EMBL" id="QFYP01000001">
    <property type="protein sequence ID" value="RAK59178.1"/>
    <property type="molecule type" value="Genomic_DNA"/>
</dbReference>
<keyword evidence="1" id="KW-0472">Membrane</keyword>
<sequence length="873" mass="95895">MHLRRTARHGSIRRGRFMFRWLSAALAVCVWLGAGVSAQAAGQVRMAAAPSWVEDLPIPKPRADRMRQVSDGIYYLLDDHQDRPAAEEVVAYARSAYQITDRTGLESGASLDLGFDPLTEDLTLHHIRVWRNGVATDRLAGADIQVLRREKNLDDGIINGRRTAHIVLKDIRVGDIVDYGCSWDARDRVLNGAYFGSNDLGWSVPMGVARYRLLWPRGWALNSRRYAGAPAPRVTHLADFDEYVWRVVDPAPVHGEDNTPEWKEQWAHVVASSMRSWADVVRWAVPLYRQSEALPPAFAHQVDLIAATYADPRDRVTAALRLVQDNVRYVSLSIASDGYVPHAPADVVRSGYGDCKDKALLLVTVLHRLGIQASPALTDTDRGPGLPDAAPSTSAFNHVIVRIDLAGRAYWVDPTRSHAGGRFPALHPIQYRWALPIRPGQTKLESIPAPASGLPVSDVTERYDVPRQAGDLTLTVVSIYRDGDADWMRADLASRSPADYEKKYLEYYQGLYPGLTRTAALTVTDNRDANVLSVGESYSLPSGALRRGKLAEAFPINASTLDSYKAPAVGVRHQPLLLPSPVTRRHRIVLVTPGHKPPAPSGTKIDGVAFRYDLQTHRKGGILTIDETLVGKTAVLEAADVAAFREDTSRLSNAIYADLDLTSWRGGSIGSTRVILLVALVALGGLLIAGGALGLRAGLRADASYAGTAHYYPVTLRKFLVMNIATAGMYGFFWRWKCWRWARKYDRQAIAPFWRTLFSVLWLYPLFRQINERLGRRALPTWIGASAAVGYLAWSIANSAVTRWDDAPAGLSLIAGLSFVCTLPSAVAVKRLNAPEIGAAQAMAENSRYTGLSLIAIAVGIVDWVALLSTAFS</sequence>
<feature type="transmembrane region" description="Helical" evidence="1">
    <location>
        <begin position="779"/>
        <end position="797"/>
    </location>
</feature>
<feature type="transmembrane region" description="Helical" evidence="1">
    <location>
        <begin position="748"/>
        <end position="767"/>
    </location>
</feature>
<name>A0A328B2E2_9CAUL</name>
<dbReference type="InterPro" id="IPR024618">
    <property type="entry name" value="DUF3857"/>
</dbReference>
<feature type="transmembrane region" description="Helical" evidence="1">
    <location>
        <begin position="809"/>
        <end position="829"/>
    </location>
</feature>
<dbReference type="Gene3D" id="2.60.40.3140">
    <property type="match status" value="1"/>
</dbReference>
<feature type="transmembrane region" description="Helical" evidence="1">
    <location>
        <begin position="716"/>
        <end position="736"/>
    </location>
</feature>
<keyword evidence="2" id="KW-0732">Signal</keyword>
<evidence type="ECO:0000313" key="4">
    <source>
        <dbReference type="EMBL" id="RAK59178.1"/>
    </source>
</evidence>
<organism evidence="4 5">
    <name type="scientific">Phenylobacterium hankyongense</name>
    <dbReference type="NCBI Taxonomy" id="1813876"/>
    <lineage>
        <taxon>Bacteria</taxon>
        <taxon>Pseudomonadati</taxon>
        <taxon>Pseudomonadota</taxon>
        <taxon>Alphaproteobacteria</taxon>
        <taxon>Caulobacterales</taxon>
        <taxon>Caulobacteraceae</taxon>
        <taxon>Phenylobacterium</taxon>
    </lineage>
</organism>
<gene>
    <name evidence="4" type="ORF">DJ021_04860</name>
</gene>
<dbReference type="InterPro" id="IPR038765">
    <property type="entry name" value="Papain-like_cys_pep_sf"/>
</dbReference>